<gene>
    <name evidence="7" type="ORF">CAAU_0299</name>
</gene>
<dbReference type="RefSeq" id="WP_008907671.1">
    <property type="nucleotide sequence ID" value="NZ_CAKP01000010.1"/>
</dbReference>
<sequence>MHKRDEAAKYLKTAKGQIEGILKMIDEGRYCVDISTQIIAAQSLLKKANMLILRDHLNNCVKLAFMQDQAEEKIDEIIDIMEKLLK</sequence>
<name>G0V4A8_9CLOT</name>
<dbReference type="Gene3D" id="1.20.58.1000">
    <property type="entry name" value="Metal-sensitive repressor, helix protomer"/>
    <property type="match status" value="1"/>
</dbReference>
<dbReference type="PANTHER" id="PTHR33677">
    <property type="entry name" value="TRANSCRIPTIONAL REPRESSOR FRMR-RELATED"/>
    <property type="match status" value="1"/>
</dbReference>
<dbReference type="Pfam" id="PF02583">
    <property type="entry name" value="Trns_repr_metal"/>
    <property type="match status" value="1"/>
</dbReference>
<dbReference type="GO" id="GO:0045892">
    <property type="term" value="P:negative regulation of DNA-templated transcription"/>
    <property type="evidence" value="ECO:0007669"/>
    <property type="project" value="UniProtKB-ARBA"/>
</dbReference>
<dbReference type="AlphaFoldDB" id="G0V4A8"/>
<dbReference type="EMBL" id="CAKP01000010">
    <property type="protein sequence ID" value="CCC57948.1"/>
    <property type="molecule type" value="Genomic_DNA"/>
</dbReference>
<keyword evidence="4" id="KW-0479">Metal-binding</keyword>
<dbReference type="STRING" id="857293.CAAU_0299"/>
<dbReference type="InterPro" id="IPR038390">
    <property type="entry name" value="Metal_Tscrpt_repr_sf"/>
</dbReference>
<dbReference type="GO" id="GO:0003677">
    <property type="term" value="F:DNA binding"/>
    <property type="evidence" value="ECO:0007669"/>
    <property type="project" value="InterPro"/>
</dbReference>
<evidence type="ECO:0000256" key="5">
    <source>
        <dbReference type="ARBA" id="ARBA00039938"/>
    </source>
</evidence>
<protein>
    <recommendedName>
        <fullName evidence="5">Copper-sensing transcriptional repressor CsoR</fullName>
    </recommendedName>
    <alternativeName>
        <fullName evidence="6">Copper-sensitive operon repressor</fullName>
    </alternativeName>
</protein>
<evidence type="ECO:0000256" key="6">
    <source>
        <dbReference type="ARBA" id="ARBA00041544"/>
    </source>
</evidence>
<evidence type="ECO:0000256" key="2">
    <source>
        <dbReference type="ARBA" id="ARBA00011738"/>
    </source>
</evidence>
<dbReference type="OrthoDB" id="9811244at2"/>
<dbReference type="Proteomes" id="UP000007652">
    <property type="component" value="Unassembled WGS sequence"/>
</dbReference>
<accession>G0V4A8</accession>
<dbReference type="InterPro" id="IPR003735">
    <property type="entry name" value="Metal_Tscrpt_repr"/>
</dbReference>
<dbReference type="GO" id="GO:0046872">
    <property type="term" value="F:metal ion binding"/>
    <property type="evidence" value="ECO:0007669"/>
    <property type="project" value="UniProtKB-KW"/>
</dbReference>
<evidence type="ECO:0000256" key="4">
    <source>
        <dbReference type="ARBA" id="ARBA00022723"/>
    </source>
</evidence>
<comment type="subunit">
    <text evidence="2">Homodimer.</text>
</comment>
<evidence type="ECO:0000313" key="7">
    <source>
        <dbReference type="EMBL" id="CCC57948.1"/>
    </source>
</evidence>
<organism evidence="7 8">
    <name type="scientific">Caloramator australicus RC3</name>
    <dbReference type="NCBI Taxonomy" id="857293"/>
    <lineage>
        <taxon>Bacteria</taxon>
        <taxon>Bacillati</taxon>
        <taxon>Bacillota</taxon>
        <taxon>Clostridia</taxon>
        <taxon>Eubacteriales</taxon>
        <taxon>Clostridiaceae</taxon>
        <taxon>Caloramator</taxon>
    </lineage>
</organism>
<dbReference type="PANTHER" id="PTHR33677:SF4">
    <property type="entry name" value="COPPER-SENSING TRANSCRIPTIONAL REPRESSOR CSOR"/>
    <property type="match status" value="1"/>
</dbReference>
<keyword evidence="3" id="KW-0963">Cytoplasm</keyword>
<reference evidence="7 8" key="1">
    <citation type="journal article" date="2011" name="J. Bacteriol.">
        <title>Draft genome sequence of Caloramator australicus strain RC3T, a thermoanaerobe from the Great Artesian Basin of Australia.</title>
        <authorList>
            <person name="Ogg C.D."/>
            <person name="Patel B.K.C."/>
        </authorList>
    </citation>
    <scope>NUCLEOTIDE SEQUENCE [LARGE SCALE GENOMIC DNA]</scope>
    <source>
        <strain evidence="7 8">RC3</strain>
    </source>
</reference>
<comment type="caution">
    <text evidence="7">The sequence shown here is derived from an EMBL/GenBank/DDBJ whole genome shotgun (WGS) entry which is preliminary data.</text>
</comment>
<dbReference type="CDD" id="cd10159">
    <property type="entry name" value="CsoR-like_DUF156_2"/>
    <property type="match status" value="1"/>
</dbReference>
<evidence type="ECO:0000313" key="8">
    <source>
        <dbReference type="Proteomes" id="UP000007652"/>
    </source>
</evidence>
<evidence type="ECO:0000256" key="3">
    <source>
        <dbReference type="ARBA" id="ARBA00022490"/>
    </source>
</evidence>
<comment type="subcellular location">
    <subcellularLocation>
        <location evidence="1">Cytoplasm</location>
    </subcellularLocation>
</comment>
<proteinExistence type="predicted"/>
<dbReference type="eggNOG" id="COG1937">
    <property type="taxonomic scope" value="Bacteria"/>
</dbReference>
<dbReference type="GO" id="GO:0005737">
    <property type="term" value="C:cytoplasm"/>
    <property type="evidence" value="ECO:0007669"/>
    <property type="project" value="UniProtKB-SubCell"/>
</dbReference>
<evidence type="ECO:0000256" key="1">
    <source>
        <dbReference type="ARBA" id="ARBA00004496"/>
    </source>
</evidence>
<keyword evidence="8" id="KW-1185">Reference proteome</keyword>